<dbReference type="CDD" id="cd05227">
    <property type="entry name" value="AR_SDR_e"/>
    <property type="match status" value="1"/>
</dbReference>
<dbReference type="Proteomes" id="UP000236520">
    <property type="component" value="Unassembled WGS sequence"/>
</dbReference>
<evidence type="ECO:0000256" key="2">
    <source>
        <dbReference type="ARBA" id="ARBA00023445"/>
    </source>
</evidence>
<dbReference type="FunFam" id="3.40.50.720:FF:000336">
    <property type="entry name" value="Aldehyde reductase"/>
    <property type="match status" value="1"/>
</dbReference>
<feature type="region of interest" description="Disordered" evidence="3">
    <location>
        <begin position="303"/>
        <end position="330"/>
    </location>
</feature>
<dbReference type="EMBL" id="LJIW01000001">
    <property type="protein sequence ID" value="PNG95216.1"/>
    <property type="molecule type" value="Genomic_DNA"/>
</dbReference>
<dbReference type="PANTHER" id="PTHR10366:SF564">
    <property type="entry name" value="STEROL-4-ALPHA-CARBOXYLATE 3-DEHYDROGENASE, DECARBOXYLATING"/>
    <property type="match status" value="1"/>
</dbReference>
<dbReference type="PANTHER" id="PTHR10366">
    <property type="entry name" value="NAD DEPENDENT EPIMERASE/DEHYDRATASE"/>
    <property type="match status" value="1"/>
</dbReference>
<evidence type="ECO:0000313" key="6">
    <source>
        <dbReference type="Proteomes" id="UP000236520"/>
    </source>
</evidence>
<organism evidence="5 6">
    <name type="scientific">Streptomyces malaysiensis</name>
    <dbReference type="NCBI Taxonomy" id="92644"/>
    <lineage>
        <taxon>Bacteria</taxon>
        <taxon>Bacillati</taxon>
        <taxon>Actinomycetota</taxon>
        <taxon>Actinomycetes</taxon>
        <taxon>Kitasatosporales</taxon>
        <taxon>Streptomycetaceae</taxon>
        <taxon>Streptomyces</taxon>
        <taxon>Streptomyces violaceusniger group</taxon>
    </lineage>
</organism>
<evidence type="ECO:0000256" key="1">
    <source>
        <dbReference type="ARBA" id="ARBA00023002"/>
    </source>
</evidence>
<comment type="similarity">
    <text evidence="2">Belongs to the NAD(P)-dependent epimerase/dehydratase family. Dihydroflavonol-4-reductase subfamily.</text>
</comment>
<proteinExistence type="inferred from homology"/>
<keyword evidence="1" id="KW-0560">Oxidoreductase</keyword>
<keyword evidence="6" id="KW-1185">Reference proteome</keyword>
<name>A0A2J7Z4L5_STRMQ</name>
<dbReference type="AlphaFoldDB" id="A0A2J7Z4L5"/>
<dbReference type="GO" id="GO:0016616">
    <property type="term" value="F:oxidoreductase activity, acting on the CH-OH group of donors, NAD or NADP as acceptor"/>
    <property type="evidence" value="ECO:0007669"/>
    <property type="project" value="TreeGrafter"/>
</dbReference>
<dbReference type="Gene3D" id="3.40.50.720">
    <property type="entry name" value="NAD(P)-binding Rossmann-like Domain"/>
    <property type="match status" value="1"/>
</dbReference>
<accession>A0A2J7Z4L5</accession>
<dbReference type="InterPro" id="IPR001509">
    <property type="entry name" value="Epimerase_deHydtase"/>
</dbReference>
<comment type="caution">
    <text evidence="5">The sequence shown here is derived from an EMBL/GenBank/DDBJ whole genome shotgun (WGS) entry which is preliminary data.</text>
</comment>
<reference evidence="5 6" key="1">
    <citation type="submission" date="2015-09" db="EMBL/GenBank/DDBJ databases">
        <title>Genome sequence, genome mining and natural product profiling of a biocontrol bacterium Streptomyces malaysiensis F913.</title>
        <authorList>
            <person name="Xu Y."/>
            <person name="Wei J."/>
            <person name="Xie J."/>
            <person name="Li T."/>
            <person name="Zhou Z."/>
        </authorList>
    </citation>
    <scope>NUCLEOTIDE SEQUENCE [LARGE SCALE GENOMIC DNA]</scope>
    <source>
        <strain evidence="5 6">F913</strain>
    </source>
</reference>
<dbReference type="Pfam" id="PF01370">
    <property type="entry name" value="Epimerase"/>
    <property type="match status" value="1"/>
</dbReference>
<sequence>MEGKTIPVSTDAAINNDTDMNNNDSDGGELVLVTGGNGYVGTHVISRLLRSGHRVRTTVRSHGRAASAEASVRSAIAASGVDPGGRLDVVSADLTSDDGWDDAVADCTRVLHVASPFPSVQPENADDLIVPARDGTLRVLRAARDHGVKRVVMTSSFAAVGYSAKDGNEYDESDWTDPANDNAPYIRSKTIAELAAWEFAEKEGDGLEFTVINPTGIFGPTLGPRLSASTELVRAMLAGEMSAVPRTHFGVVDVRDVADLHLRAMAHPAAAGQRFLASGDRAVSLLWIAGVLAEHLGERAARVPTRELSDEETRAVAGSDPSVREAAGQAGSVPILRTEKARSVFGWTPRDTETTILDTAESLFRLGLVKG</sequence>
<evidence type="ECO:0000259" key="4">
    <source>
        <dbReference type="Pfam" id="PF01370"/>
    </source>
</evidence>
<evidence type="ECO:0000313" key="5">
    <source>
        <dbReference type="EMBL" id="PNG95216.1"/>
    </source>
</evidence>
<dbReference type="InterPro" id="IPR036291">
    <property type="entry name" value="NAD(P)-bd_dom_sf"/>
</dbReference>
<dbReference type="SUPFAM" id="SSF51735">
    <property type="entry name" value="NAD(P)-binding Rossmann-fold domains"/>
    <property type="match status" value="1"/>
</dbReference>
<feature type="domain" description="NAD-dependent epimerase/dehydratase" evidence="4">
    <location>
        <begin position="31"/>
        <end position="271"/>
    </location>
</feature>
<feature type="compositionally biased region" description="Basic and acidic residues" evidence="3">
    <location>
        <begin position="303"/>
        <end position="314"/>
    </location>
</feature>
<evidence type="ECO:0000256" key="3">
    <source>
        <dbReference type="SAM" id="MobiDB-lite"/>
    </source>
</evidence>
<protein>
    <recommendedName>
        <fullName evidence="4">NAD-dependent epimerase/dehydratase domain-containing protein</fullName>
    </recommendedName>
</protein>
<dbReference type="InterPro" id="IPR050425">
    <property type="entry name" value="NAD(P)_dehydrat-like"/>
</dbReference>
<gene>
    <name evidence="5" type="ORF">SMF913_11241</name>
</gene>